<evidence type="ECO:0000313" key="8">
    <source>
        <dbReference type="Proteomes" id="UP000005239"/>
    </source>
</evidence>
<dbReference type="InterPro" id="IPR000609">
    <property type="entry name" value="7TM_GPCR_serpentine_rcpt_Srg"/>
</dbReference>
<accession>A0A8R1UC76</accession>
<keyword evidence="5 6" id="KW-0472">Membrane</keyword>
<proteinExistence type="inferred from homology"/>
<comment type="caution">
    <text evidence="6">Lacks conserved residue(s) required for the propagation of feature annotation.</text>
</comment>
<dbReference type="OrthoDB" id="5822576at2759"/>
<dbReference type="GO" id="GO:0004888">
    <property type="term" value="F:transmembrane signaling receptor activity"/>
    <property type="evidence" value="ECO:0007669"/>
    <property type="project" value="InterPro"/>
</dbReference>
<feature type="transmembrane region" description="Helical" evidence="6">
    <location>
        <begin position="366"/>
        <end position="390"/>
    </location>
</feature>
<protein>
    <recommendedName>
        <fullName evidence="6">Serpentine receptor class gamma</fullName>
    </recommendedName>
</protein>
<dbReference type="PANTHER" id="PTHR31627">
    <property type="entry name" value="SERPENTINE RECEPTOR CLASS GAMMA-RELATED"/>
    <property type="match status" value="1"/>
</dbReference>
<comment type="similarity">
    <text evidence="2 6">Belongs to the nematode receptor-like protein srg family.</text>
</comment>
<dbReference type="EnsemblMetazoa" id="PPA15544.1">
    <property type="protein sequence ID" value="PPA15544.1"/>
    <property type="gene ID" value="WBGene00105098"/>
</dbReference>
<keyword evidence="3 6" id="KW-0812">Transmembrane</keyword>
<organism evidence="7 8">
    <name type="scientific">Pristionchus pacificus</name>
    <name type="common">Parasitic nematode worm</name>
    <dbReference type="NCBI Taxonomy" id="54126"/>
    <lineage>
        <taxon>Eukaryota</taxon>
        <taxon>Metazoa</taxon>
        <taxon>Ecdysozoa</taxon>
        <taxon>Nematoda</taxon>
        <taxon>Chromadorea</taxon>
        <taxon>Rhabditida</taxon>
        <taxon>Rhabditina</taxon>
        <taxon>Diplogasteromorpha</taxon>
        <taxon>Diplogasteroidea</taxon>
        <taxon>Neodiplogasteridae</taxon>
        <taxon>Pristionchus</taxon>
    </lineage>
</organism>
<dbReference type="GO" id="GO:0007606">
    <property type="term" value="P:sensory perception of chemical stimulus"/>
    <property type="evidence" value="ECO:0007669"/>
    <property type="project" value="UniProtKB-UniRule"/>
</dbReference>
<feature type="transmembrane region" description="Helical" evidence="6">
    <location>
        <begin position="422"/>
        <end position="450"/>
    </location>
</feature>
<reference evidence="7" key="2">
    <citation type="submission" date="2022-06" db="UniProtKB">
        <authorList>
            <consortium name="EnsemblMetazoa"/>
        </authorList>
    </citation>
    <scope>IDENTIFICATION</scope>
    <source>
        <strain evidence="7">PS312</strain>
    </source>
</reference>
<feature type="transmembrane region" description="Helical" evidence="6">
    <location>
        <begin position="714"/>
        <end position="735"/>
    </location>
</feature>
<reference evidence="8" key="1">
    <citation type="journal article" date="2008" name="Nat. Genet.">
        <title>The Pristionchus pacificus genome provides a unique perspective on nematode lifestyle and parasitism.</title>
        <authorList>
            <person name="Dieterich C."/>
            <person name="Clifton S.W."/>
            <person name="Schuster L.N."/>
            <person name="Chinwalla A."/>
            <person name="Delehaunty K."/>
            <person name="Dinkelacker I."/>
            <person name="Fulton L."/>
            <person name="Fulton R."/>
            <person name="Godfrey J."/>
            <person name="Minx P."/>
            <person name="Mitreva M."/>
            <person name="Roeseler W."/>
            <person name="Tian H."/>
            <person name="Witte H."/>
            <person name="Yang S.P."/>
            <person name="Wilson R.K."/>
            <person name="Sommer R.J."/>
        </authorList>
    </citation>
    <scope>NUCLEOTIDE SEQUENCE [LARGE SCALE GENOMIC DNA]</scope>
    <source>
        <strain evidence="8">PS312</strain>
    </source>
</reference>
<dbReference type="Proteomes" id="UP000005239">
    <property type="component" value="Unassembled WGS sequence"/>
</dbReference>
<feature type="transmembrane region" description="Helical" evidence="6">
    <location>
        <begin position="42"/>
        <end position="67"/>
    </location>
</feature>
<dbReference type="AlphaFoldDB" id="A0A2A6CQ73"/>
<feature type="transmembrane region" description="Helical" evidence="6">
    <location>
        <begin position="801"/>
        <end position="821"/>
    </location>
</feature>
<evidence type="ECO:0000256" key="1">
    <source>
        <dbReference type="ARBA" id="ARBA00004141"/>
    </source>
</evidence>
<accession>A0A2A6CQ73</accession>
<feature type="transmembrane region" description="Helical" evidence="6">
    <location>
        <begin position="334"/>
        <end position="354"/>
    </location>
</feature>
<dbReference type="Pfam" id="PF02118">
    <property type="entry name" value="Srg"/>
    <property type="match status" value="2"/>
</dbReference>
<evidence type="ECO:0000256" key="2">
    <source>
        <dbReference type="ARBA" id="ARBA00005692"/>
    </source>
</evidence>
<evidence type="ECO:0000313" key="7">
    <source>
        <dbReference type="EnsemblMetazoa" id="PPA15544.1"/>
    </source>
</evidence>
<evidence type="ECO:0000256" key="5">
    <source>
        <dbReference type="ARBA" id="ARBA00023136"/>
    </source>
</evidence>
<gene>
    <name evidence="7" type="primary">WBGene00105098</name>
</gene>
<dbReference type="GO" id="GO:0016020">
    <property type="term" value="C:membrane"/>
    <property type="evidence" value="ECO:0007669"/>
    <property type="project" value="UniProtKB-SubCell"/>
</dbReference>
<comment type="subcellular location">
    <subcellularLocation>
        <location evidence="1">Membrane</location>
        <topology evidence="1">Multi-pass membrane protein</topology>
    </subcellularLocation>
</comment>
<feature type="transmembrane region" description="Helical" evidence="6">
    <location>
        <begin position="123"/>
        <end position="146"/>
    </location>
</feature>
<dbReference type="InterPro" id="IPR051119">
    <property type="entry name" value="Nematode_SR-like"/>
</dbReference>
<feature type="transmembrane region" description="Helical" evidence="6">
    <location>
        <begin position="741"/>
        <end position="765"/>
    </location>
</feature>
<feature type="transmembrane region" description="Helical" evidence="6">
    <location>
        <begin position="833"/>
        <end position="852"/>
    </location>
</feature>
<keyword evidence="4 6" id="KW-1133">Transmembrane helix</keyword>
<feature type="transmembrane region" description="Helical" evidence="6">
    <location>
        <begin position="462"/>
        <end position="487"/>
    </location>
</feature>
<dbReference type="PANTHER" id="PTHR31627:SF42">
    <property type="entry name" value="G_PROTEIN_RECEP_F1_2 DOMAIN-CONTAINING PROTEIN-RELATED"/>
    <property type="match status" value="1"/>
</dbReference>
<evidence type="ECO:0000256" key="6">
    <source>
        <dbReference type="RuleBase" id="RU280813"/>
    </source>
</evidence>
<sequence length="919" mass="105126">MFLVDWALVLYAIYVPLIILLYIIELVAIFKQRRNAFNSSFYRVFTVLAVVNIAACVVGTFVFRFPLFPIVNKIFDGMTAVSGWLTLAYSGAFYLNCLSEFLGVFLAFNRLTTLYFPGLHDKALVYFNMFIVSVVSNTLSSLLYGACLIRLCLFSVSRNHTVERNFFLVGFLTMIFSLPYCAAMLYFHIVFALDEEDMDIDVITFVAYQLPWLTDLKYLASAPMLLITNASIRRAMAKIVYDFSAARITTNVQPRLGLSRLRCVRPSSSRIIRAGTAGDISTQEKAVQFEFLPHNITACLLGSFVFRLPLYPIVNGFYSAMLNNNGWLTAAYSGAYYLNCVSEFLGVFLAFNRFTTLYFPMLHEQFWRWALFVGVSFCFLFSIAPVWYLVDDANMYVKVDDPRIPYKWYYLDAVSEIPEASIWFNMVIVTLVCNSISFLLYGACLVRLCLFSVTRNYTVERNFFLVGFLSMMFSLPYCAAMVSFFPIRIIPRNGLQLFFYLNLTIVKDDLDVDLTVFVTFQLPWLTDLKWVPVLRYFLIFVKRKNMRTLVITSPLYLTPAPMLLLTNKSIRSAIKMIFTIGEARKINSLSKNGTGSNARVVQLSIDGSKVCRQRPAHHDIGREITFNCRVGRGHANFHANPAKEKGIPRKRTMFAACPSNILRNITSETGRTIQQITDTGIFGTTFNLFTFVFERLIATILGPRYEHFSSRIPFVSLLMIAAQWSSAVILMIFRYEHLITIMPLLIIIFVEWAISVVMFSALPAISRRAYDKEMTNSDRRFRNLRYQSIENIRTALVLNRLVLLLSTAVFFLVAYYAVMAYVMPQWITIGNQIFHVFFVLLPSVACLIVLSYHETLKKDLRGCFQLGQRRKRVVSEVTQSSIGAPAPPNQIQSISGVNLVVPIEGHIEHYFASYQNQWQ</sequence>
<feature type="transmembrane region" description="Helical" evidence="6">
    <location>
        <begin position="87"/>
        <end position="111"/>
    </location>
</feature>
<name>A0A2A6CQ73_PRIPA</name>
<feature type="transmembrane region" description="Helical" evidence="6">
    <location>
        <begin position="6"/>
        <end position="30"/>
    </location>
</feature>
<feature type="transmembrane region" description="Helical" evidence="6">
    <location>
        <begin position="166"/>
        <end position="193"/>
    </location>
</feature>
<feature type="transmembrane region" description="Helical" evidence="6">
    <location>
        <begin position="295"/>
        <end position="314"/>
    </location>
</feature>
<evidence type="ECO:0000256" key="4">
    <source>
        <dbReference type="ARBA" id="ARBA00022989"/>
    </source>
</evidence>
<keyword evidence="8" id="KW-1185">Reference proteome</keyword>
<evidence type="ECO:0000256" key="3">
    <source>
        <dbReference type="ARBA" id="ARBA00022692"/>
    </source>
</evidence>